<evidence type="ECO:0000313" key="1">
    <source>
        <dbReference type="EMBL" id="RBQ29026.1"/>
    </source>
</evidence>
<reference evidence="1 2" key="1">
    <citation type="submission" date="2017-10" db="EMBL/GenBank/DDBJ databases">
        <title>Genomics of the genus Arcobacter.</title>
        <authorList>
            <person name="Perez-Cataluna A."/>
            <person name="Figueras M.J."/>
        </authorList>
    </citation>
    <scope>NUCLEOTIDE SEQUENCE [LARGE SCALE GENOMIC DNA]</scope>
    <source>
        <strain evidence="1 2">CECT 9230</strain>
    </source>
</reference>
<protein>
    <submittedName>
        <fullName evidence="1">Uncharacterized protein</fullName>
    </submittedName>
</protein>
<comment type="caution">
    <text evidence="1">The sequence shown here is derived from an EMBL/GenBank/DDBJ whole genome shotgun (WGS) entry which is preliminary data.</text>
</comment>
<gene>
    <name evidence="1" type="ORF">CRU91_06545</name>
</gene>
<keyword evidence="2" id="KW-1185">Reference proteome</keyword>
<evidence type="ECO:0000313" key="2">
    <source>
        <dbReference type="Proteomes" id="UP000252669"/>
    </source>
</evidence>
<name>A0A366MRW4_9BACT</name>
<accession>A0A366MRW4</accession>
<sequence length="116" mass="13521">MILGKCPNCDGDVIAINTIAQNQKVVLYTCENSKKEHDDSFQFVYTNDSTCNFRVYSNVFLKWNKKGFSKYEMKSLLDNGKVAIRLYSKKIKGEYFKYAMLDKDYGVSILWDEEVQ</sequence>
<proteinExistence type="predicted"/>
<dbReference type="RefSeq" id="WP_113894423.1">
    <property type="nucleotide sequence ID" value="NZ_CP182882.1"/>
</dbReference>
<dbReference type="AlphaFoldDB" id="A0A366MRW4"/>
<dbReference type="EMBL" id="PDKB01000009">
    <property type="protein sequence ID" value="RBQ29026.1"/>
    <property type="molecule type" value="Genomic_DNA"/>
</dbReference>
<dbReference type="OrthoDB" id="5339567at2"/>
<dbReference type="Proteomes" id="UP000252669">
    <property type="component" value="Unassembled WGS sequence"/>
</dbReference>
<organism evidence="1 2">
    <name type="scientific">Aliarcobacter vitoriensis</name>
    <dbReference type="NCBI Taxonomy" id="2011099"/>
    <lineage>
        <taxon>Bacteria</taxon>
        <taxon>Pseudomonadati</taxon>
        <taxon>Campylobacterota</taxon>
        <taxon>Epsilonproteobacteria</taxon>
        <taxon>Campylobacterales</taxon>
        <taxon>Arcobacteraceae</taxon>
        <taxon>Aliarcobacter</taxon>
    </lineage>
</organism>